<dbReference type="InterPro" id="IPR010982">
    <property type="entry name" value="Lambda_DNA-bd_dom_sf"/>
</dbReference>
<reference evidence="4 5" key="1">
    <citation type="submission" date="2021-10" db="EMBL/GenBank/DDBJ databases">
        <title>Lutispora strain m25 sp. nov., a thermophilic, non-spore-forming bacterium isolated from a lab-scale methanogenic bioreactor digesting anaerobic sludge.</title>
        <authorList>
            <person name="El Houari A."/>
            <person name="Mcdonald J."/>
        </authorList>
    </citation>
    <scope>NUCLEOTIDE SEQUENCE [LARGE SCALE GENOMIC DNA]</scope>
    <source>
        <strain evidence="5">m25</strain>
    </source>
</reference>
<organism evidence="4 5">
    <name type="scientific">Lutispora saccharofermentans</name>
    <dbReference type="NCBI Taxonomy" id="3024236"/>
    <lineage>
        <taxon>Bacteria</taxon>
        <taxon>Bacillati</taxon>
        <taxon>Bacillota</taxon>
        <taxon>Clostridia</taxon>
        <taxon>Lutisporales</taxon>
        <taxon>Lutisporaceae</taxon>
        <taxon>Lutispora</taxon>
    </lineage>
</organism>
<comment type="caution">
    <text evidence="4">The sequence shown here is derived from an EMBL/GenBank/DDBJ whole genome shotgun (WGS) entry which is preliminary data.</text>
</comment>
<dbReference type="Pfam" id="PF01381">
    <property type="entry name" value="HTH_3"/>
    <property type="match status" value="1"/>
</dbReference>
<feature type="domain" description="HTH cro/C1-type" evidence="3">
    <location>
        <begin position="7"/>
        <end position="61"/>
    </location>
</feature>
<keyword evidence="5" id="KW-1185">Reference proteome</keyword>
<evidence type="ECO:0000313" key="4">
    <source>
        <dbReference type="EMBL" id="MCQ1531179.1"/>
    </source>
</evidence>
<protein>
    <submittedName>
        <fullName evidence="4">Helix-turn-helix domain-containing protein</fullName>
    </submittedName>
</protein>
<keyword evidence="1" id="KW-0238">DNA-binding</keyword>
<evidence type="ECO:0000256" key="1">
    <source>
        <dbReference type="ARBA" id="ARBA00023125"/>
    </source>
</evidence>
<dbReference type="Gene3D" id="1.10.260.40">
    <property type="entry name" value="lambda repressor-like DNA-binding domains"/>
    <property type="match status" value="1"/>
</dbReference>
<evidence type="ECO:0000256" key="2">
    <source>
        <dbReference type="SAM" id="Phobius"/>
    </source>
</evidence>
<evidence type="ECO:0000259" key="3">
    <source>
        <dbReference type="PROSITE" id="PS50943"/>
    </source>
</evidence>
<accession>A0ABT1NIW8</accession>
<sequence>MTIGEKIQQLRKQNGLSQEQLANELNVSRQAISKWELNDSVPELDKIVSLSKIFSVSIDDLLSNETNHSSINSNNRYSDADVFSKIVRMIKTKGYRTGYLLIGWGLIALIMIAFVGFSWFRMMNPFGTVESIFQLPVDMLTPFYFIGFIGVIAIAVAITGIVIVIRGKKK</sequence>
<dbReference type="PANTHER" id="PTHR46558:SF13">
    <property type="entry name" value="HTH-TYPE TRANSCRIPTIONAL REGULATOR IMMR"/>
    <property type="match status" value="1"/>
</dbReference>
<keyword evidence="2" id="KW-0472">Membrane</keyword>
<feature type="transmembrane region" description="Helical" evidence="2">
    <location>
        <begin position="142"/>
        <end position="165"/>
    </location>
</feature>
<name>A0ABT1NIW8_9FIRM</name>
<keyword evidence="2" id="KW-1133">Transmembrane helix</keyword>
<dbReference type="Proteomes" id="UP001651880">
    <property type="component" value="Unassembled WGS sequence"/>
</dbReference>
<dbReference type="PANTHER" id="PTHR46558">
    <property type="entry name" value="TRACRIPTIONAL REGULATORY PROTEIN-RELATED-RELATED"/>
    <property type="match status" value="1"/>
</dbReference>
<dbReference type="CDD" id="cd00093">
    <property type="entry name" value="HTH_XRE"/>
    <property type="match status" value="1"/>
</dbReference>
<proteinExistence type="predicted"/>
<feature type="transmembrane region" description="Helical" evidence="2">
    <location>
        <begin position="98"/>
        <end position="122"/>
    </location>
</feature>
<dbReference type="SUPFAM" id="SSF47413">
    <property type="entry name" value="lambda repressor-like DNA-binding domains"/>
    <property type="match status" value="1"/>
</dbReference>
<dbReference type="RefSeq" id="WP_255228703.1">
    <property type="nucleotide sequence ID" value="NZ_JAJEKE010000019.1"/>
</dbReference>
<keyword evidence="2" id="KW-0812">Transmembrane</keyword>
<gene>
    <name evidence="4" type="ORF">LJD61_16755</name>
</gene>
<dbReference type="SMART" id="SM00530">
    <property type="entry name" value="HTH_XRE"/>
    <property type="match status" value="1"/>
</dbReference>
<dbReference type="InterPro" id="IPR001387">
    <property type="entry name" value="Cro/C1-type_HTH"/>
</dbReference>
<evidence type="ECO:0000313" key="5">
    <source>
        <dbReference type="Proteomes" id="UP001651880"/>
    </source>
</evidence>
<dbReference type="EMBL" id="JAJEKE010000019">
    <property type="protein sequence ID" value="MCQ1531179.1"/>
    <property type="molecule type" value="Genomic_DNA"/>
</dbReference>
<dbReference type="PROSITE" id="PS50943">
    <property type="entry name" value="HTH_CROC1"/>
    <property type="match status" value="1"/>
</dbReference>